<protein>
    <submittedName>
        <fullName evidence="4">Type VI secretion system protein TssL</fullName>
    </submittedName>
</protein>
<evidence type="ECO:0000259" key="3">
    <source>
        <dbReference type="PROSITE" id="PS51123"/>
    </source>
</evidence>
<dbReference type="PROSITE" id="PS51123">
    <property type="entry name" value="OMPA_2"/>
    <property type="match status" value="1"/>
</dbReference>
<feature type="compositionally biased region" description="Polar residues" evidence="2">
    <location>
        <begin position="413"/>
        <end position="429"/>
    </location>
</feature>
<dbReference type="Pfam" id="PF09850">
    <property type="entry name" value="DotU"/>
    <property type="match status" value="1"/>
</dbReference>
<keyword evidence="5" id="KW-1185">Reference proteome</keyword>
<dbReference type="NCBIfam" id="NF038228">
    <property type="entry name" value="IcmH_DotU_IVB"/>
    <property type="match status" value="1"/>
</dbReference>
<accession>A0A4U1I7H1</accession>
<dbReference type="NCBIfam" id="NF005999">
    <property type="entry name" value="PRK08126.1"/>
    <property type="match status" value="1"/>
</dbReference>
<dbReference type="PANTHER" id="PTHR30329:SF19">
    <property type="entry name" value="OUTER MEMBRANE PROTEIN, OMPA FAMILY"/>
    <property type="match status" value="1"/>
</dbReference>
<evidence type="ECO:0000313" key="4">
    <source>
        <dbReference type="EMBL" id="TKC89363.1"/>
    </source>
</evidence>
<dbReference type="NCBIfam" id="TIGR03349">
    <property type="entry name" value="IV_VI_DotU"/>
    <property type="match status" value="1"/>
</dbReference>
<proteinExistence type="predicted"/>
<sequence length="445" mass="48950">MSTNAFDDRAFDFLNGSDEPGMNRGGAAAFQPGRSQAGGGFEREPVVDLGAFDPPEDFQTRLEKVQAAQNPMQEAAQPLLRMLADMPASLDSQAAIASLRVLLVREVVAFQKLCDKANLPWKHMAAVRYSLCTALDEAANRTRWGGGGVWAVKSLLITFEGEVDGGEKFFLLIGRMATDPQEYVDVLEVMYRILGLGFEGRYSVVVDGRRHLEQIRQRLLTLISGARDTVQLELSPHWRGVEPGKMRLLHSLPGWVTASVAALAVFAMFAWDKYHLLAQSNVLEARILAISKLAPPPPPPPPVQRLRLSVLLKNEIARGLVTVDEDDRHSSVVFKGDSMFVPGQARVRPEMDPILAKVAQEVARVGGKVTVTGHTDNQPIRTKEFPNNQVLSEKRAAFVAEVLKQYGTPAERIQSTGKGDTQPVAGNTTAEDRSRNRRVEILVTQ</sequence>
<dbReference type="PANTHER" id="PTHR30329">
    <property type="entry name" value="STATOR ELEMENT OF FLAGELLAR MOTOR COMPLEX"/>
    <property type="match status" value="1"/>
</dbReference>
<dbReference type="InterPro" id="IPR038522">
    <property type="entry name" value="T4/T6SS_DotU_sf"/>
</dbReference>
<dbReference type="GO" id="GO:0016020">
    <property type="term" value="C:membrane"/>
    <property type="evidence" value="ECO:0007669"/>
    <property type="project" value="UniProtKB-UniRule"/>
</dbReference>
<dbReference type="Gene3D" id="3.30.1330.60">
    <property type="entry name" value="OmpA-like domain"/>
    <property type="match status" value="1"/>
</dbReference>
<dbReference type="Pfam" id="PF00691">
    <property type="entry name" value="OmpA"/>
    <property type="match status" value="1"/>
</dbReference>
<gene>
    <name evidence="4" type="primary">tssL</name>
    <name evidence="4" type="ORF">FAZ69_10465</name>
</gene>
<dbReference type="InterPro" id="IPR017733">
    <property type="entry name" value="OmpA-like_dom_proteobacteria"/>
</dbReference>
<dbReference type="EMBL" id="SWJE01000005">
    <property type="protein sequence ID" value="TKC89363.1"/>
    <property type="molecule type" value="Genomic_DNA"/>
</dbReference>
<dbReference type="NCBIfam" id="TIGR03350">
    <property type="entry name" value="type_VI_ompA"/>
    <property type="match status" value="1"/>
</dbReference>
<dbReference type="InterPro" id="IPR050330">
    <property type="entry name" value="Bact_OuterMem_StrucFunc"/>
</dbReference>
<evidence type="ECO:0000313" key="5">
    <source>
        <dbReference type="Proteomes" id="UP000305539"/>
    </source>
</evidence>
<evidence type="ECO:0000256" key="2">
    <source>
        <dbReference type="SAM" id="MobiDB-lite"/>
    </source>
</evidence>
<dbReference type="SUPFAM" id="SSF103088">
    <property type="entry name" value="OmpA-like"/>
    <property type="match status" value="1"/>
</dbReference>
<feature type="region of interest" description="Disordered" evidence="2">
    <location>
        <begin position="412"/>
        <end position="435"/>
    </location>
</feature>
<organism evidence="4 5">
    <name type="scientific">Trinickia terrae</name>
    <dbReference type="NCBI Taxonomy" id="2571161"/>
    <lineage>
        <taxon>Bacteria</taxon>
        <taxon>Pseudomonadati</taxon>
        <taxon>Pseudomonadota</taxon>
        <taxon>Betaproteobacteria</taxon>
        <taxon>Burkholderiales</taxon>
        <taxon>Burkholderiaceae</taxon>
        <taxon>Trinickia</taxon>
    </lineage>
</organism>
<dbReference type="AlphaFoldDB" id="A0A4U1I7H1"/>
<dbReference type="OrthoDB" id="345640at2"/>
<dbReference type="Gene3D" id="1.25.40.590">
    <property type="entry name" value="Type IV / VI secretion system, DotU"/>
    <property type="match status" value="1"/>
</dbReference>
<reference evidence="4 5" key="1">
    <citation type="submission" date="2019-04" db="EMBL/GenBank/DDBJ databases">
        <title>Trinickia sp. 7GSK02, isolated from subtropical forest soil.</title>
        <authorList>
            <person name="Gao Z.-H."/>
            <person name="Qiu L.-H."/>
        </authorList>
    </citation>
    <scope>NUCLEOTIDE SEQUENCE [LARGE SCALE GENOMIC DNA]</scope>
    <source>
        <strain evidence="4 5">7GSK02</strain>
    </source>
</reference>
<dbReference type="InterPro" id="IPR006665">
    <property type="entry name" value="OmpA-like"/>
</dbReference>
<dbReference type="CDD" id="cd07185">
    <property type="entry name" value="OmpA_C-like"/>
    <property type="match status" value="1"/>
</dbReference>
<feature type="domain" description="OmpA-like" evidence="3">
    <location>
        <begin position="327"/>
        <end position="445"/>
    </location>
</feature>
<comment type="caution">
    <text evidence="4">The sequence shown here is derived from an EMBL/GenBank/DDBJ whole genome shotgun (WGS) entry which is preliminary data.</text>
</comment>
<dbReference type="InterPro" id="IPR036737">
    <property type="entry name" value="OmpA-like_sf"/>
</dbReference>
<keyword evidence="1" id="KW-0472">Membrane</keyword>
<name>A0A4U1I7H1_9BURK</name>
<dbReference type="Proteomes" id="UP000305539">
    <property type="component" value="Unassembled WGS sequence"/>
</dbReference>
<dbReference type="RefSeq" id="WP_136894049.1">
    <property type="nucleotide sequence ID" value="NZ_SWJE01000005.1"/>
</dbReference>
<dbReference type="InterPro" id="IPR017732">
    <property type="entry name" value="T4/T6SS_DotU"/>
</dbReference>
<evidence type="ECO:0000256" key="1">
    <source>
        <dbReference type="PROSITE-ProRule" id="PRU00473"/>
    </source>
</evidence>